<evidence type="ECO:0000256" key="1">
    <source>
        <dbReference type="SAM" id="MobiDB-lite"/>
    </source>
</evidence>
<proteinExistence type="predicted"/>
<evidence type="ECO:0000313" key="2">
    <source>
        <dbReference type="EMBL" id="XBO38266.1"/>
    </source>
</evidence>
<gene>
    <name evidence="2" type="ORF">ABEG18_21565</name>
</gene>
<organism evidence="2">
    <name type="scientific">Alsobacter sp. KACC 23698</name>
    <dbReference type="NCBI Taxonomy" id="3149229"/>
    <lineage>
        <taxon>Bacteria</taxon>
        <taxon>Pseudomonadati</taxon>
        <taxon>Pseudomonadota</taxon>
        <taxon>Alphaproteobacteria</taxon>
        <taxon>Hyphomicrobiales</taxon>
        <taxon>Alsobacteraceae</taxon>
        <taxon>Alsobacter</taxon>
    </lineage>
</organism>
<accession>A0AAU7JD20</accession>
<dbReference type="InterPro" id="IPR009562">
    <property type="entry name" value="DUF1178"/>
</dbReference>
<dbReference type="Pfam" id="PF06676">
    <property type="entry name" value="DUF1178"/>
    <property type="match status" value="1"/>
</dbReference>
<feature type="region of interest" description="Disordered" evidence="1">
    <location>
        <begin position="58"/>
        <end position="88"/>
    </location>
</feature>
<dbReference type="EMBL" id="CP157484">
    <property type="protein sequence ID" value="XBO38266.1"/>
    <property type="molecule type" value="Genomic_DNA"/>
</dbReference>
<feature type="compositionally biased region" description="Pro residues" evidence="1">
    <location>
        <begin position="75"/>
        <end position="86"/>
    </location>
</feature>
<dbReference type="AlphaFoldDB" id="A0AAU7JD20"/>
<protein>
    <submittedName>
        <fullName evidence="2">DUF1178 family protein</fullName>
    </submittedName>
</protein>
<dbReference type="RefSeq" id="WP_406855104.1">
    <property type="nucleotide sequence ID" value="NZ_CP157484.1"/>
</dbReference>
<name>A0AAU7JD20_9HYPH</name>
<dbReference type="PIRSF" id="PIRSF032131">
    <property type="entry name" value="UCP032131"/>
    <property type="match status" value="1"/>
</dbReference>
<sequence>MIRYALSCEAGHSFETWFRDSAAFDEQAERGLVACPFCGSAKVAKQIMAPRVARTDLDIVRRDSPEGEAGAGAAPPGPPAEAPPAPVALLSERDIAFRELVKAVREQIRATSEDVGRGFAAEARRMHEGASAFRSIYGQATPEEAQALADEGIDAVAIPWLSDDRH</sequence>
<reference evidence="2" key="1">
    <citation type="submission" date="2024-05" db="EMBL/GenBank/DDBJ databases">
        <authorList>
            <person name="Kim S."/>
            <person name="Heo J."/>
            <person name="Choi H."/>
            <person name="Choi Y."/>
            <person name="Kwon S.-W."/>
            <person name="Kim Y."/>
        </authorList>
    </citation>
    <scope>NUCLEOTIDE SEQUENCE</scope>
    <source>
        <strain evidence="2">KACC 23698</strain>
    </source>
</reference>